<dbReference type="InterPro" id="IPR055592">
    <property type="entry name" value="DUF7168"/>
</dbReference>
<dbReference type="Pfam" id="PF23771">
    <property type="entry name" value="DUF7168"/>
    <property type="match status" value="1"/>
</dbReference>
<gene>
    <name evidence="3" type="ORF">SAMN05421742_1279</name>
</gene>
<reference evidence="4" key="1">
    <citation type="submission" date="2016-10" db="EMBL/GenBank/DDBJ databases">
        <authorList>
            <person name="Varghese N."/>
            <person name="Submissions S."/>
        </authorList>
    </citation>
    <scope>NUCLEOTIDE SEQUENCE [LARGE SCALE GENOMIC DNA]</scope>
    <source>
        <strain evidence="4">930I</strain>
    </source>
</reference>
<dbReference type="InterPro" id="IPR009363">
    <property type="entry name" value="Phage_Mu_Gp16"/>
</dbReference>
<feature type="domain" description="DUF2786" evidence="1">
    <location>
        <begin position="7"/>
        <end position="45"/>
    </location>
</feature>
<evidence type="ECO:0000313" key="3">
    <source>
        <dbReference type="EMBL" id="SDH93678.1"/>
    </source>
</evidence>
<feature type="domain" description="DUF7168" evidence="2">
    <location>
        <begin position="57"/>
        <end position="176"/>
    </location>
</feature>
<dbReference type="STRING" id="83401.SAMN05421742_1279"/>
<dbReference type="AlphaFoldDB" id="A0A1G8GH16"/>
<evidence type="ECO:0000259" key="2">
    <source>
        <dbReference type="Pfam" id="PF23771"/>
    </source>
</evidence>
<name>A0A1G8GH16_9PROT</name>
<dbReference type="EMBL" id="FNCV01000027">
    <property type="protein sequence ID" value="SDH93678.1"/>
    <property type="molecule type" value="Genomic_DNA"/>
</dbReference>
<organism evidence="3 4">
    <name type="scientific">Roseospirillum parvum</name>
    <dbReference type="NCBI Taxonomy" id="83401"/>
    <lineage>
        <taxon>Bacteria</taxon>
        <taxon>Pseudomonadati</taxon>
        <taxon>Pseudomonadota</taxon>
        <taxon>Alphaproteobacteria</taxon>
        <taxon>Rhodospirillales</taxon>
        <taxon>Rhodospirillaceae</taxon>
        <taxon>Roseospirillum</taxon>
    </lineage>
</organism>
<dbReference type="Pfam" id="PF10979">
    <property type="entry name" value="DUF2786"/>
    <property type="match status" value="1"/>
</dbReference>
<sequence>MANLDDVKRRLAALLSMTTAAGCTEAEAEAAAAKAAQLMRQHGLEAADLVMGCEAVPCTRRPTVVHELWSVLAALTGCTTVRDAADGTLSYVGRQPGPAVATYLHVFLHRHIEASTAAYRRSAQYKRRARGAPRRRACEAFRTGMVERLQLALVVHFGAPDMARIEEARDHVQRLYEGRPPRGGRDRVATGAGWGRQEAAVMTAARKYTPTPFRKQLYAKVQIARKQLSLGEDTYRALLEGRYGVESLTQLSGGQLVDLVEHLRSLGFKPAKRPPARAGTRRPLADGDEARKVRALWLSLYHLGVVRDPSETALERFLERQSGGRGKGVPKLQWMRSAQALKVIEALKAMGARPVEQGGGGVDWAPYRVRGEMPGEVRVVEFPRRRVVEAQCKILGITLREAEQAGRDGGPRQAGFAFYANADWDRLIEHLGDRVRAARGGDD</sequence>
<dbReference type="Proteomes" id="UP000217076">
    <property type="component" value="Unassembled WGS sequence"/>
</dbReference>
<proteinExistence type="predicted"/>
<keyword evidence="4" id="KW-1185">Reference proteome</keyword>
<dbReference type="RefSeq" id="WP_092622098.1">
    <property type="nucleotide sequence ID" value="NZ_FNCV01000027.1"/>
</dbReference>
<dbReference type="InterPro" id="IPR024498">
    <property type="entry name" value="DUF2786"/>
</dbReference>
<dbReference type="OrthoDB" id="7353918at2"/>
<accession>A0A1G8GH16</accession>
<evidence type="ECO:0000313" key="4">
    <source>
        <dbReference type="Proteomes" id="UP000217076"/>
    </source>
</evidence>
<dbReference type="Pfam" id="PF06252">
    <property type="entry name" value="GemA"/>
    <property type="match status" value="1"/>
</dbReference>
<protein>
    <submittedName>
        <fullName evidence="3">Uncharacterized protein</fullName>
    </submittedName>
</protein>
<evidence type="ECO:0000259" key="1">
    <source>
        <dbReference type="Pfam" id="PF10979"/>
    </source>
</evidence>